<keyword evidence="3" id="KW-0804">Transcription</keyword>
<evidence type="ECO:0000313" key="6">
    <source>
        <dbReference type="Proteomes" id="UP000255467"/>
    </source>
</evidence>
<dbReference type="InterPro" id="IPR032687">
    <property type="entry name" value="AraC-type_N"/>
</dbReference>
<dbReference type="OrthoDB" id="2039152at2"/>
<gene>
    <name evidence="5" type="primary">appY_1</name>
    <name evidence="5" type="ORF">NCTC1934_03892</name>
</gene>
<evidence type="ECO:0000259" key="4">
    <source>
        <dbReference type="PROSITE" id="PS01124"/>
    </source>
</evidence>
<dbReference type="PROSITE" id="PS01124">
    <property type="entry name" value="HTH_ARAC_FAMILY_2"/>
    <property type="match status" value="1"/>
</dbReference>
<dbReference type="AlphaFoldDB" id="A0A378YSY9"/>
<dbReference type="SMART" id="SM00342">
    <property type="entry name" value="HTH_ARAC"/>
    <property type="match status" value="1"/>
</dbReference>
<dbReference type="PANTHER" id="PTHR47894:SF1">
    <property type="entry name" value="HTH-TYPE TRANSCRIPTIONAL REGULATOR VQSM"/>
    <property type="match status" value="1"/>
</dbReference>
<dbReference type="Proteomes" id="UP000255467">
    <property type="component" value="Unassembled WGS sequence"/>
</dbReference>
<dbReference type="STRING" id="1406858.GCA_000710895_04313"/>
<keyword evidence="6" id="KW-1185">Reference proteome</keyword>
<dbReference type="PANTHER" id="PTHR47894">
    <property type="entry name" value="HTH-TYPE TRANSCRIPTIONAL REGULATOR GADX"/>
    <property type="match status" value="1"/>
</dbReference>
<dbReference type="GO" id="GO:0003700">
    <property type="term" value="F:DNA-binding transcription factor activity"/>
    <property type="evidence" value="ECO:0007669"/>
    <property type="project" value="InterPro"/>
</dbReference>
<dbReference type="GO" id="GO:0005829">
    <property type="term" value="C:cytosol"/>
    <property type="evidence" value="ECO:0007669"/>
    <property type="project" value="TreeGrafter"/>
</dbReference>
<dbReference type="SUPFAM" id="SSF46689">
    <property type="entry name" value="Homeodomain-like"/>
    <property type="match status" value="1"/>
</dbReference>
<keyword evidence="1" id="KW-0805">Transcription regulation</keyword>
<evidence type="ECO:0000256" key="1">
    <source>
        <dbReference type="ARBA" id="ARBA00023015"/>
    </source>
</evidence>
<dbReference type="InterPro" id="IPR009057">
    <property type="entry name" value="Homeodomain-like_sf"/>
</dbReference>
<name>A0A378YSY9_9NOCA</name>
<dbReference type="Pfam" id="PF12833">
    <property type="entry name" value="HTH_18"/>
    <property type="match status" value="1"/>
</dbReference>
<dbReference type="GO" id="GO:0000976">
    <property type="term" value="F:transcription cis-regulatory region binding"/>
    <property type="evidence" value="ECO:0007669"/>
    <property type="project" value="TreeGrafter"/>
</dbReference>
<dbReference type="Pfam" id="PF12625">
    <property type="entry name" value="Arabinose_bd"/>
    <property type="match status" value="1"/>
</dbReference>
<feature type="domain" description="HTH araC/xylS-type" evidence="4">
    <location>
        <begin position="261"/>
        <end position="339"/>
    </location>
</feature>
<organism evidence="5 6">
    <name type="scientific">Nocardia otitidiscaviarum</name>
    <dbReference type="NCBI Taxonomy" id="1823"/>
    <lineage>
        <taxon>Bacteria</taxon>
        <taxon>Bacillati</taxon>
        <taxon>Actinomycetota</taxon>
        <taxon>Actinomycetes</taxon>
        <taxon>Mycobacteriales</taxon>
        <taxon>Nocardiaceae</taxon>
        <taxon>Nocardia</taxon>
    </lineage>
</organism>
<reference evidence="5 6" key="1">
    <citation type="submission" date="2018-06" db="EMBL/GenBank/DDBJ databases">
        <authorList>
            <consortium name="Pathogen Informatics"/>
            <person name="Doyle S."/>
        </authorList>
    </citation>
    <scope>NUCLEOTIDE SEQUENCE [LARGE SCALE GENOMIC DNA]</scope>
    <source>
        <strain evidence="5 6">NCTC1934</strain>
    </source>
</reference>
<evidence type="ECO:0000256" key="3">
    <source>
        <dbReference type="ARBA" id="ARBA00023163"/>
    </source>
</evidence>
<evidence type="ECO:0000256" key="2">
    <source>
        <dbReference type="ARBA" id="ARBA00023125"/>
    </source>
</evidence>
<dbReference type="Gene3D" id="1.10.10.60">
    <property type="entry name" value="Homeodomain-like"/>
    <property type="match status" value="1"/>
</dbReference>
<evidence type="ECO:0000313" key="5">
    <source>
        <dbReference type="EMBL" id="SUA79647.1"/>
    </source>
</evidence>
<dbReference type="InterPro" id="IPR018060">
    <property type="entry name" value="HTH_AraC"/>
</dbReference>
<accession>A0A378YSY9</accession>
<keyword evidence="2" id="KW-0238">DNA-binding</keyword>
<protein>
    <submittedName>
        <fullName evidence="5">M5 polypeptide</fullName>
    </submittedName>
</protein>
<sequence length="347" mass="38315">MILGMARDPWYVRSTVSAALLVDFAAERRIAGTVALAGTGIEEAELTDPTVEIDLDQEFRIIRNILNVTGDEPGLGLIAGMAVHLPVIGNLGVALSACATVREMVEMWTRFADLSFAYVRYALETSGAQVLVSMDASNVPEQVRRFAIERDLTLIRTVQRELLSWDVPVQRLDVVLGYSPVYEAVGTLLNVPEIRFDAERTVLVLDAADLRHPMPQAHPLLRAQYERLCVETIQRRHARTGLSGQVRELLVYRGGLAGQTEVAADLNISVRTLRRRLADEGTSFRALSHETTGMLAEELLAKGFTVDTVAQRLGYSSMSAFSTAFRTWKGLAPGRFARESRQEACRG</sequence>
<dbReference type="EMBL" id="UGRY01000002">
    <property type="protein sequence ID" value="SUA79647.1"/>
    <property type="molecule type" value="Genomic_DNA"/>
</dbReference>
<proteinExistence type="predicted"/>